<dbReference type="InterPro" id="IPR042070">
    <property type="entry name" value="PucR_C-HTH_sf"/>
</dbReference>
<protein>
    <recommendedName>
        <fullName evidence="6">Purine catabolism regulator</fullName>
    </recommendedName>
</protein>
<dbReference type="Pfam" id="PF07905">
    <property type="entry name" value="PucR"/>
    <property type="match status" value="1"/>
</dbReference>
<dbReference type="InterPro" id="IPR025736">
    <property type="entry name" value="PucR_C-HTH_dom"/>
</dbReference>
<dbReference type="Proteomes" id="UP001235712">
    <property type="component" value="Unassembled WGS sequence"/>
</dbReference>
<evidence type="ECO:0000259" key="3">
    <source>
        <dbReference type="Pfam" id="PF13556"/>
    </source>
</evidence>
<dbReference type="PANTHER" id="PTHR33744">
    <property type="entry name" value="CARBOHYDRATE DIACID REGULATOR"/>
    <property type="match status" value="1"/>
</dbReference>
<dbReference type="InterPro" id="IPR051448">
    <property type="entry name" value="CdaR-like_regulators"/>
</dbReference>
<feature type="domain" description="Purine catabolism PurC-like" evidence="2">
    <location>
        <begin position="39"/>
        <end position="141"/>
    </location>
</feature>
<feature type="region of interest" description="Disordered" evidence="1">
    <location>
        <begin position="1"/>
        <end position="22"/>
    </location>
</feature>
<evidence type="ECO:0008006" key="6">
    <source>
        <dbReference type="Google" id="ProtNLM"/>
    </source>
</evidence>
<evidence type="ECO:0000313" key="5">
    <source>
        <dbReference type="Proteomes" id="UP001235712"/>
    </source>
</evidence>
<dbReference type="Gene3D" id="1.10.10.2840">
    <property type="entry name" value="PucR C-terminal helix-turn-helix domain"/>
    <property type="match status" value="1"/>
</dbReference>
<reference evidence="4 5" key="1">
    <citation type="submission" date="2023-07" db="EMBL/GenBank/DDBJ databases">
        <title>Sequencing the genomes of 1000 actinobacteria strains.</title>
        <authorList>
            <person name="Klenk H.-P."/>
        </authorList>
    </citation>
    <scope>NUCLEOTIDE SEQUENCE [LARGE SCALE GENOMIC DNA]</scope>
    <source>
        <strain evidence="4 5">DSM 44388</strain>
    </source>
</reference>
<gene>
    <name evidence="4" type="ORF">J2S57_000143</name>
</gene>
<dbReference type="Pfam" id="PF13556">
    <property type="entry name" value="HTH_30"/>
    <property type="match status" value="1"/>
</dbReference>
<dbReference type="EMBL" id="JAUSQZ010000001">
    <property type="protein sequence ID" value="MDP9824394.1"/>
    <property type="molecule type" value="Genomic_DNA"/>
</dbReference>
<dbReference type="PANTHER" id="PTHR33744:SF1">
    <property type="entry name" value="DNA-BINDING TRANSCRIPTIONAL ACTIVATOR ADER"/>
    <property type="match status" value="1"/>
</dbReference>
<comment type="caution">
    <text evidence="4">The sequence shown here is derived from an EMBL/GenBank/DDBJ whole genome shotgun (WGS) entry which is preliminary data.</text>
</comment>
<evidence type="ECO:0000313" key="4">
    <source>
        <dbReference type="EMBL" id="MDP9824394.1"/>
    </source>
</evidence>
<organism evidence="4 5">
    <name type="scientific">Kineosporia succinea</name>
    <dbReference type="NCBI Taxonomy" id="84632"/>
    <lineage>
        <taxon>Bacteria</taxon>
        <taxon>Bacillati</taxon>
        <taxon>Actinomycetota</taxon>
        <taxon>Actinomycetes</taxon>
        <taxon>Kineosporiales</taxon>
        <taxon>Kineosporiaceae</taxon>
        <taxon>Kineosporia</taxon>
    </lineage>
</organism>
<name>A0ABT9NVE6_9ACTN</name>
<evidence type="ECO:0000259" key="2">
    <source>
        <dbReference type="Pfam" id="PF07905"/>
    </source>
</evidence>
<keyword evidence="5" id="KW-1185">Reference proteome</keyword>
<accession>A0ABT9NVE6</accession>
<proteinExistence type="predicted"/>
<dbReference type="RefSeq" id="WP_307236877.1">
    <property type="nucleotide sequence ID" value="NZ_JAUSQZ010000001.1"/>
</dbReference>
<dbReference type="InterPro" id="IPR012914">
    <property type="entry name" value="PucR_dom"/>
</dbReference>
<evidence type="ECO:0000256" key="1">
    <source>
        <dbReference type="SAM" id="MobiDB-lite"/>
    </source>
</evidence>
<sequence length="503" mass="52843">MFRPNGGPTRDASSPAAPPSPETVSLAALTGLDLTWLTGSEARVRWAHVSELEDPAPYLAGGELLLTAGRNLPHDEPAVLDAYVASLAGAGVAAIGFGLAPVHAQVPALLVKACEKHGLPLVAVPERTPFLAVSQAVADALEQQRSDQRRVASEAQGRITRAALRGQPRVPAVLAELATAIGGWAVLLDATGRPVHHSPGAPDPTLDTLRLAVRLAQGSGPRSATDVIGGVHIDLHPVDSAQSHRHVLLLGRDTPLTAADRTVRAVGVGLLALLADSERTAGGTQNRLLTRLLTEGPELSPHSARLLRTLVPEGPVRVLRAARTSMPEGEPVSMADELRTSLVDVTDDDLVAVVPAQLGVEELSGLHVRTGWLAALSRPVPLAQVSDADQEARRLLERAVVAGEPLVGRSAGSGVGTLVDRSMAEAWAGELLGPLVPVEGGELLGLLRVFLTHHGSWDATARATGLHRNSVRHRIARVERLLETDLGDPAVRADLWLALAWHA</sequence>
<feature type="domain" description="PucR C-terminal helix-turn-helix" evidence="3">
    <location>
        <begin position="443"/>
        <end position="500"/>
    </location>
</feature>